<comment type="similarity">
    <text evidence="1 2">Belongs to the RNase T2 family.</text>
</comment>
<dbReference type="GO" id="GO:0033897">
    <property type="term" value="F:ribonuclease T2 activity"/>
    <property type="evidence" value="ECO:0007669"/>
    <property type="project" value="InterPro"/>
</dbReference>
<dbReference type="InterPro" id="IPR033130">
    <property type="entry name" value="RNase_T2_His_AS_2"/>
</dbReference>
<sequence>MKMMIISTALALGLTSHYAAATPAKGSFIASQSCDMYQSKRKGTNPGSLESSPGETYPIIEVDAQEAHQVNWVRVKTTYNPSPDRWVSASCGDLSNLVVDSRGGGRQGGDPQCHYPGIFDSHVLAISWQPAFCEFTGRNKPECKSLTPNRWDASHFTLHGYWPNKKSCGRNYGSCGRVKTKPATFCDYPALDLAADVRARLGKVMPSEASGTCLQRHEWWKHGTCSGLSEDNYFTLAMNLLQQVNESGFVSDYIDQNIGKQTDRSAFQAAFDKEFGEGSYYRVALQCKQGILTELQIALPKDVTDTDKMKDLLSAPGVVGNGQGNCPDTFGIDAVN</sequence>
<evidence type="ECO:0000256" key="3">
    <source>
        <dbReference type="SAM" id="SignalP"/>
    </source>
</evidence>
<comment type="caution">
    <text evidence="4">The sequence shown here is derived from an EMBL/GenBank/DDBJ whole genome shotgun (WGS) entry which is preliminary data.</text>
</comment>
<dbReference type="SUPFAM" id="SSF55895">
    <property type="entry name" value="Ribonuclease Rh-like"/>
    <property type="match status" value="1"/>
</dbReference>
<dbReference type="Pfam" id="PF00445">
    <property type="entry name" value="Ribonuclease_T2"/>
    <property type="match status" value="1"/>
</dbReference>
<proteinExistence type="inferred from homology"/>
<dbReference type="PANTHER" id="PTHR11240:SF22">
    <property type="entry name" value="RIBONUCLEASE T2"/>
    <property type="match status" value="1"/>
</dbReference>
<keyword evidence="3" id="KW-0732">Signal</keyword>
<evidence type="ECO:0000313" key="4">
    <source>
        <dbReference type="EMBL" id="MBE0345914.1"/>
    </source>
</evidence>
<dbReference type="GO" id="GO:0006401">
    <property type="term" value="P:RNA catabolic process"/>
    <property type="evidence" value="ECO:0007669"/>
    <property type="project" value="TreeGrafter"/>
</dbReference>
<reference evidence="4 5" key="1">
    <citation type="submission" date="2015-06" db="EMBL/GenBank/DDBJ databases">
        <title>Genome sequence of Pseudoalteromonas peptidolytica.</title>
        <authorList>
            <person name="Xie B.-B."/>
            <person name="Rong J.-C."/>
            <person name="Qin Q.-L."/>
            <person name="Zhang Y.-Z."/>
        </authorList>
    </citation>
    <scope>NUCLEOTIDE SEQUENCE [LARGE SCALE GENOMIC DNA]</scope>
    <source>
        <strain evidence="4 5">F12-50-A1</strain>
    </source>
</reference>
<dbReference type="AlphaFoldDB" id="A0A8I0MVH0"/>
<dbReference type="InterPro" id="IPR001568">
    <property type="entry name" value="RNase_T2-like"/>
</dbReference>
<dbReference type="InterPro" id="IPR036430">
    <property type="entry name" value="RNase_T2-like_sf"/>
</dbReference>
<dbReference type="PROSITE" id="PS00531">
    <property type="entry name" value="RNASE_T2_2"/>
    <property type="match status" value="1"/>
</dbReference>
<dbReference type="RefSeq" id="WP_147390777.1">
    <property type="nucleotide sequence ID" value="NZ_AQHF01000020.1"/>
</dbReference>
<evidence type="ECO:0000256" key="2">
    <source>
        <dbReference type="RuleBase" id="RU004328"/>
    </source>
</evidence>
<organism evidence="4 5">
    <name type="scientific">Pseudoalteromonas peptidolytica F12-50-A1</name>
    <dbReference type="NCBI Taxonomy" id="1315280"/>
    <lineage>
        <taxon>Bacteria</taxon>
        <taxon>Pseudomonadati</taxon>
        <taxon>Pseudomonadota</taxon>
        <taxon>Gammaproteobacteria</taxon>
        <taxon>Alteromonadales</taxon>
        <taxon>Pseudoalteromonadaceae</taxon>
        <taxon>Pseudoalteromonas</taxon>
    </lineage>
</organism>
<dbReference type="Gene3D" id="3.90.730.10">
    <property type="entry name" value="Ribonuclease T2-like"/>
    <property type="match status" value="1"/>
</dbReference>
<dbReference type="PANTHER" id="PTHR11240">
    <property type="entry name" value="RIBONUCLEASE T2"/>
    <property type="match status" value="1"/>
</dbReference>
<evidence type="ECO:0000313" key="5">
    <source>
        <dbReference type="Proteomes" id="UP000660708"/>
    </source>
</evidence>
<dbReference type="GO" id="GO:0003723">
    <property type="term" value="F:RNA binding"/>
    <property type="evidence" value="ECO:0007669"/>
    <property type="project" value="InterPro"/>
</dbReference>
<dbReference type="EMBL" id="AQHF01000020">
    <property type="protein sequence ID" value="MBE0345914.1"/>
    <property type="molecule type" value="Genomic_DNA"/>
</dbReference>
<feature type="signal peptide" evidence="3">
    <location>
        <begin position="1"/>
        <end position="21"/>
    </location>
</feature>
<accession>A0A8I0MVH0</accession>
<protein>
    <submittedName>
        <fullName evidence="4">Ribonuclease T2</fullName>
    </submittedName>
</protein>
<dbReference type="Proteomes" id="UP000660708">
    <property type="component" value="Unassembled WGS sequence"/>
</dbReference>
<evidence type="ECO:0000256" key="1">
    <source>
        <dbReference type="ARBA" id="ARBA00007469"/>
    </source>
</evidence>
<keyword evidence="5" id="KW-1185">Reference proteome</keyword>
<gene>
    <name evidence="4" type="ORF">PPEP_a0894</name>
</gene>
<feature type="chain" id="PRO_5034552033" evidence="3">
    <location>
        <begin position="22"/>
        <end position="336"/>
    </location>
</feature>
<name>A0A8I0MVH0_9GAMM</name>